<dbReference type="FunFam" id="3.20.20.70:FF:000003">
    <property type="entry name" value="GMP reductase"/>
    <property type="match status" value="1"/>
</dbReference>
<protein>
    <recommendedName>
        <fullName evidence="13 20">Inosine-5'-monophosphate dehydrogenase</fullName>
        <shortName evidence="13">IMP dehydrogenase</shortName>
        <shortName evidence="13">IMPD</shortName>
        <shortName evidence="13">IMPDH</shortName>
        <ecNumber evidence="13 20">1.1.1.205</ecNumber>
    </recommendedName>
</protein>
<name>A0A857JRF3_9ALTE</name>
<comment type="activity regulation">
    <text evidence="13">Mycophenolic acid (MPA) is a non-competitive inhibitor that prevents formation of the closed enzyme conformation by binding to the same site as the amobile flap. In contrast, mizoribine monophosphate (MZP) is a competitive inhibitor that induces the closed conformation. MPA is a potent inhibitor of mammalian IMPDHs but a poor inhibitor of the bacterial enzymes. MZP is a more potent inhibitor of bacterial IMPDH.</text>
</comment>
<dbReference type="PROSITE" id="PS00487">
    <property type="entry name" value="IMP_DH_GMP_RED"/>
    <property type="match status" value="1"/>
</dbReference>
<evidence type="ECO:0000256" key="13">
    <source>
        <dbReference type="HAMAP-Rule" id="MF_01964"/>
    </source>
</evidence>
<evidence type="ECO:0000256" key="9">
    <source>
        <dbReference type="ARBA" id="ARBA00023002"/>
    </source>
</evidence>
<dbReference type="UniPathway" id="UPA00601">
    <property type="reaction ID" value="UER00295"/>
</dbReference>
<evidence type="ECO:0000256" key="6">
    <source>
        <dbReference type="ARBA" id="ARBA00022749"/>
    </source>
</evidence>
<keyword evidence="9 13" id="KW-0560">Oxidoreductase</keyword>
<comment type="caution">
    <text evidence="13">Lacks conserved residue(s) required for the propagation of feature annotation.</text>
</comment>
<keyword evidence="10 13" id="KW-0520">NAD</keyword>
<evidence type="ECO:0000256" key="17">
    <source>
        <dbReference type="PIRSR" id="PIRSR000130-4"/>
    </source>
</evidence>
<feature type="binding site" evidence="16">
    <location>
        <begin position="248"/>
        <end position="250"/>
    </location>
    <ligand>
        <name>NAD(+)</name>
        <dbReference type="ChEBI" id="CHEBI:57540"/>
    </ligand>
</feature>
<evidence type="ECO:0000256" key="4">
    <source>
        <dbReference type="ARBA" id="ARBA00022723"/>
    </source>
</evidence>
<feature type="binding site" evidence="13">
    <location>
        <position position="248"/>
    </location>
    <ligand>
        <name>NAD(+)</name>
        <dbReference type="ChEBI" id="CHEBI:57540"/>
    </ligand>
</feature>
<dbReference type="InterPro" id="IPR046342">
    <property type="entry name" value="CBS_dom_sf"/>
</dbReference>
<dbReference type="Pfam" id="PF00478">
    <property type="entry name" value="IMPDH"/>
    <property type="match status" value="1"/>
</dbReference>
<sequence length="489" mass="51476">MLRIAKEALTFDDVLLVPGHSTVLPHTADLKTKLTRGVTLNIPLISAAMDTVSEARLAIALAQEGGIGFIHKNMPAEAQADHVRMVKKYESGVVSDPVTVSPNATIGEINTLSKHHGFSGFPVVDKDNALVGIVTGRDLRFESRLDQPISSVMTGKDDLVTVKEGADSDLVLELMHEHRIEKILVVDDAFRLTGLITVKDFQKAESKPNACKDELGRLRVGAAVSVGAGTDERIKLLVEAGVDVLLIDTSHGHSQGVIDRVKKVRADFPDVQLIAGNVATGAGAKALADAGVDAVKVGIGPGSICTTRIVTGCGVPQITAVSDAVEALKDTDVPVIADGGIRFSGDIAKAIAAGASSVMVGSMLAGTEEAPGEVELYQGRYYKSYRGMGSLGAMDQNNGSSDRYFQDSNSAEKLVPEGIEGRVAYKGPISTIIHQQMGGLRSAMGLTGSATIDDMRTKAMFVKVTAAGMGESHVHDVSITKEAPNYRLG</sequence>
<evidence type="ECO:0000256" key="1">
    <source>
        <dbReference type="ARBA" id="ARBA00001958"/>
    </source>
</evidence>
<comment type="catalytic activity">
    <reaction evidence="12 13 20">
        <text>IMP + NAD(+) + H2O = XMP + NADH + H(+)</text>
        <dbReference type="Rhea" id="RHEA:11708"/>
        <dbReference type="ChEBI" id="CHEBI:15377"/>
        <dbReference type="ChEBI" id="CHEBI:15378"/>
        <dbReference type="ChEBI" id="CHEBI:57464"/>
        <dbReference type="ChEBI" id="CHEBI:57540"/>
        <dbReference type="ChEBI" id="CHEBI:57945"/>
        <dbReference type="ChEBI" id="CHEBI:58053"/>
        <dbReference type="EC" id="1.1.1.205"/>
    </reaction>
</comment>
<dbReference type="EMBL" id="CP047656">
    <property type="protein sequence ID" value="QHJ13527.1"/>
    <property type="molecule type" value="Genomic_DNA"/>
</dbReference>
<evidence type="ECO:0000256" key="18">
    <source>
        <dbReference type="PROSITE-ProRule" id="PRU00703"/>
    </source>
</evidence>
<dbReference type="Proteomes" id="UP000464524">
    <property type="component" value="Chromosome"/>
</dbReference>
<feature type="binding site" description="in other chain" evidence="13 17">
    <location>
        <position position="300"/>
    </location>
    <ligand>
        <name>K(+)</name>
        <dbReference type="ChEBI" id="CHEBI:29103"/>
        <note>ligand shared between two tetrameric partners</note>
    </ligand>
</feature>
<evidence type="ECO:0000256" key="7">
    <source>
        <dbReference type="ARBA" id="ARBA00022755"/>
    </source>
</evidence>
<comment type="subunit">
    <text evidence="3 13">Homotetramer.</text>
</comment>
<accession>A0A857JRF3</accession>
<dbReference type="GO" id="GO:0000166">
    <property type="term" value="F:nucleotide binding"/>
    <property type="evidence" value="ECO:0007669"/>
    <property type="project" value="UniProtKB-UniRule"/>
</dbReference>
<dbReference type="CDD" id="cd00381">
    <property type="entry name" value="IMPDH"/>
    <property type="match status" value="1"/>
</dbReference>
<dbReference type="InterPro" id="IPR013785">
    <property type="entry name" value="Aldolase_TIM"/>
</dbReference>
<feature type="binding site" evidence="13 15">
    <location>
        <begin position="361"/>
        <end position="362"/>
    </location>
    <ligand>
        <name>IMP</name>
        <dbReference type="ChEBI" id="CHEBI:58053"/>
    </ligand>
</feature>
<dbReference type="GO" id="GO:0006177">
    <property type="term" value="P:GMP biosynthetic process"/>
    <property type="evidence" value="ECO:0007669"/>
    <property type="project" value="UniProtKB-UniRule"/>
</dbReference>
<evidence type="ECO:0000256" key="3">
    <source>
        <dbReference type="ARBA" id="ARBA00011881"/>
    </source>
</evidence>
<feature type="binding site" evidence="13">
    <location>
        <position position="471"/>
    </location>
    <ligand>
        <name>K(+)</name>
        <dbReference type="ChEBI" id="CHEBI:29103"/>
        <note>ligand shared between two tetrameric partners</note>
    </ligand>
</feature>
<dbReference type="HAMAP" id="MF_01964">
    <property type="entry name" value="IMPDH"/>
    <property type="match status" value="1"/>
</dbReference>
<evidence type="ECO:0000256" key="11">
    <source>
        <dbReference type="ARBA" id="ARBA00023122"/>
    </source>
</evidence>
<dbReference type="EC" id="1.1.1.205" evidence="13 20"/>
<dbReference type="Gene3D" id="3.20.20.70">
    <property type="entry name" value="Aldolase class I"/>
    <property type="match status" value="1"/>
</dbReference>
<comment type="function">
    <text evidence="13">Catalyzes the conversion of inosine 5'-phosphate (IMP) to xanthosine 5'-phosphate (XMP), the first committed and rate-limiting step in the de novo synthesis of guanine nucleotides, and therefore plays an important role in the regulation of cell growth.</text>
</comment>
<gene>
    <name evidence="13" type="primary">guaB</name>
    <name evidence="22" type="ORF">FX988_03792</name>
</gene>
<keyword evidence="11 18" id="KW-0129">CBS domain</keyword>
<feature type="binding site" evidence="13">
    <location>
        <position position="473"/>
    </location>
    <ligand>
        <name>K(+)</name>
        <dbReference type="ChEBI" id="CHEBI:29103"/>
        <note>ligand shared between two tetrameric partners</note>
    </ligand>
</feature>
<evidence type="ECO:0000256" key="19">
    <source>
        <dbReference type="RuleBase" id="RU003927"/>
    </source>
</evidence>
<feature type="binding site" description="in other chain" evidence="13 17">
    <location>
        <position position="302"/>
    </location>
    <ligand>
        <name>K(+)</name>
        <dbReference type="ChEBI" id="CHEBI:29103"/>
        <note>ligand shared between two tetrameric partners</note>
    </ligand>
</feature>
<keyword evidence="6 13" id="KW-0332">GMP biosynthesis</keyword>
<evidence type="ECO:0000256" key="10">
    <source>
        <dbReference type="ARBA" id="ARBA00023027"/>
    </source>
</evidence>
<dbReference type="PIRSF" id="PIRSF000130">
    <property type="entry name" value="IMPDH"/>
    <property type="match status" value="1"/>
</dbReference>
<dbReference type="GO" id="GO:0046872">
    <property type="term" value="F:metal ion binding"/>
    <property type="evidence" value="ECO:0007669"/>
    <property type="project" value="UniProtKB-UniRule"/>
</dbReference>
<dbReference type="GO" id="GO:0006183">
    <property type="term" value="P:GTP biosynthetic process"/>
    <property type="evidence" value="ECO:0007669"/>
    <property type="project" value="TreeGrafter"/>
</dbReference>
<feature type="active site" description="Thioimidate intermediate" evidence="13 14">
    <location>
        <position position="305"/>
    </location>
</feature>
<evidence type="ECO:0000256" key="12">
    <source>
        <dbReference type="ARBA" id="ARBA00048028"/>
    </source>
</evidence>
<dbReference type="OrthoDB" id="9805398at2"/>
<comment type="similarity">
    <text evidence="2 13 19">Belongs to the IMPDH/GMPR family.</text>
</comment>
<dbReference type="GO" id="GO:0003938">
    <property type="term" value="F:IMP dehydrogenase activity"/>
    <property type="evidence" value="ECO:0007669"/>
    <property type="project" value="UniProtKB-UniRule"/>
</dbReference>
<dbReference type="Pfam" id="PF00571">
    <property type="entry name" value="CBS"/>
    <property type="match status" value="2"/>
</dbReference>
<feature type="binding site" description="in other chain" evidence="13 17">
    <location>
        <position position="305"/>
    </location>
    <ligand>
        <name>K(+)</name>
        <dbReference type="ChEBI" id="CHEBI:29103"/>
        <note>ligand shared between two tetrameric partners</note>
    </ligand>
</feature>
<dbReference type="InterPro" id="IPR000644">
    <property type="entry name" value="CBS_dom"/>
</dbReference>
<evidence type="ECO:0000256" key="2">
    <source>
        <dbReference type="ARBA" id="ARBA00005502"/>
    </source>
</evidence>
<dbReference type="KEGG" id="pmes:FX988_03792"/>
<dbReference type="PANTHER" id="PTHR11911:SF111">
    <property type="entry name" value="INOSINE-5'-MONOPHOSPHATE DEHYDROGENASE"/>
    <property type="match status" value="1"/>
</dbReference>
<evidence type="ECO:0000256" key="5">
    <source>
        <dbReference type="ARBA" id="ARBA00022737"/>
    </source>
</evidence>
<dbReference type="PANTHER" id="PTHR11911">
    <property type="entry name" value="INOSINE-5-MONOPHOSPHATE DEHYDROGENASE RELATED"/>
    <property type="match status" value="1"/>
</dbReference>
<evidence type="ECO:0000256" key="14">
    <source>
        <dbReference type="PIRSR" id="PIRSR000130-1"/>
    </source>
</evidence>
<feature type="binding site" evidence="13 15">
    <location>
        <position position="417"/>
    </location>
    <ligand>
        <name>IMP</name>
        <dbReference type="ChEBI" id="CHEBI:58053"/>
    </ligand>
</feature>
<dbReference type="InterPro" id="IPR015875">
    <property type="entry name" value="IMP_DH/GMP_Rdtase_CS"/>
</dbReference>
<dbReference type="AlphaFoldDB" id="A0A857JRF3"/>
<evidence type="ECO:0000256" key="8">
    <source>
        <dbReference type="ARBA" id="ARBA00022958"/>
    </source>
</evidence>
<dbReference type="SUPFAM" id="SSF54631">
    <property type="entry name" value="CBS-domain pair"/>
    <property type="match status" value="1"/>
</dbReference>
<feature type="active site" description="Proton acceptor" evidence="13 14">
    <location>
        <position position="403"/>
    </location>
</feature>
<dbReference type="CDD" id="cd04601">
    <property type="entry name" value="CBS_pair_IMPDH"/>
    <property type="match status" value="1"/>
</dbReference>
<evidence type="ECO:0000256" key="20">
    <source>
        <dbReference type="RuleBase" id="RU003928"/>
    </source>
</evidence>
<feature type="binding site" evidence="13 15">
    <location>
        <begin position="338"/>
        <end position="340"/>
    </location>
    <ligand>
        <name>IMP</name>
        <dbReference type="ChEBI" id="CHEBI:58053"/>
    </ligand>
</feature>
<feature type="binding site" evidence="13 15">
    <location>
        <begin position="385"/>
        <end position="389"/>
    </location>
    <ligand>
        <name>IMP</name>
        <dbReference type="ChEBI" id="CHEBI:58053"/>
    </ligand>
</feature>
<reference evidence="22 23" key="1">
    <citation type="submission" date="2019-12" db="EMBL/GenBank/DDBJ databases">
        <title>Genome sequencing and assembly of endphytes of Porphyra tenera.</title>
        <authorList>
            <person name="Park J.M."/>
            <person name="Shin R."/>
            <person name="Jo S.H."/>
        </authorList>
    </citation>
    <scope>NUCLEOTIDE SEQUENCE [LARGE SCALE GENOMIC DNA]</scope>
    <source>
        <strain evidence="22 23">GPM4</strain>
    </source>
</reference>
<proteinExistence type="inferred from homology"/>
<evidence type="ECO:0000313" key="23">
    <source>
        <dbReference type="Proteomes" id="UP000464524"/>
    </source>
</evidence>
<feature type="binding site" evidence="13 16">
    <location>
        <begin position="298"/>
        <end position="300"/>
    </location>
    <ligand>
        <name>NAD(+)</name>
        <dbReference type="ChEBI" id="CHEBI:57540"/>
    </ligand>
</feature>
<feature type="binding site" evidence="13">
    <location>
        <position position="472"/>
    </location>
    <ligand>
        <name>K(+)</name>
        <dbReference type="ChEBI" id="CHEBI:29103"/>
        <note>ligand shared between two tetrameric partners</note>
    </ligand>
</feature>
<keyword evidence="4 13" id="KW-0479">Metal-binding</keyword>
<organism evidence="22 23">
    <name type="scientific">Paraglaciecola mesophila</name>
    <dbReference type="NCBI Taxonomy" id="197222"/>
    <lineage>
        <taxon>Bacteria</taxon>
        <taxon>Pseudomonadati</taxon>
        <taxon>Pseudomonadota</taxon>
        <taxon>Gammaproteobacteria</taxon>
        <taxon>Alteromonadales</taxon>
        <taxon>Alteromonadaceae</taxon>
        <taxon>Paraglaciecola</taxon>
    </lineage>
</organism>
<evidence type="ECO:0000259" key="21">
    <source>
        <dbReference type="PROSITE" id="PS51371"/>
    </source>
</evidence>
<dbReference type="SUPFAM" id="SSF51412">
    <property type="entry name" value="Inosine monophosphate dehydrogenase (IMPDH)"/>
    <property type="match status" value="1"/>
</dbReference>
<keyword evidence="7 13" id="KW-0658">Purine biosynthesis</keyword>
<feature type="domain" description="CBS" evidence="21">
    <location>
        <begin position="93"/>
        <end position="151"/>
    </location>
</feature>
<evidence type="ECO:0000256" key="16">
    <source>
        <dbReference type="PIRSR" id="PIRSR000130-3"/>
    </source>
</evidence>
<dbReference type="PROSITE" id="PS51371">
    <property type="entry name" value="CBS"/>
    <property type="match status" value="2"/>
</dbReference>
<dbReference type="SMART" id="SM01240">
    <property type="entry name" value="IMPDH"/>
    <property type="match status" value="1"/>
</dbReference>
<keyword evidence="23" id="KW-1185">Reference proteome</keyword>
<dbReference type="RefSeq" id="WP_007990108.1">
    <property type="nucleotide sequence ID" value="NZ_CP047656.1"/>
</dbReference>
<evidence type="ECO:0000256" key="15">
    <source>
        <dbReference type="PIRSR" id="PIRSR000130-2"/>
    </source>
</evidence>
<keyword evidence="5" id="KW-0677">Repeat</keyword>
<comment type="cofactor">
    <cofactor evidence="1 13">
        <name>K(+)</name>
        <dbReference type="ChEBI" id="CHEBI:29103"/>
    </cofactor>
</comment>
<dbReference type="NCBIfam" id="TIGR01302">
    <property type="entry name" value="IMP_dehydrog"/>
    <property type="match status" value="1"/>
</dbReference>
<feature type="binding site" evidence="13 15">
    <location>
        <position position="303"/>
    </location>
    <ligand>
        <name>IMP</name>
        <dbReference type="ChEBI" id="CHEBI:58053"/>
    </ligand>
</feature>
<evidence type="ECO:0000313" key="22">
    <source>
        <dbReference type="EMBL" id="QHJ13527.1"/>
    </source>
</evidence>
<comment type="pathway">
    <text evidence="13 20">Purine metabolism; XMP biosynthesis via de novo pathway; XMP from IMP: step 1/1.</text>
</comment>
<keyword evidence="8 13" id="KW-0630">Potassium</keyword>
<dbReference type="InterPro" id="IPR005990">
    <property type="entry name" value="IMP_DH"/>
</dbReference>
<feature type="domain" description="CBS" evidence="21">
    <location>
        <begin position="153"/>
        <end position="214"/>
    </location>
</feature>
<dbReference type="SMART" id="SM00116">
    <property type="entry name" value="CBS"/>
    <property type="match status" value="2"/>
</dbReference>
<dbReference type="InterPro" id="IPR001093">
    <property type="entry name" value="IMP_DH_GMPRt"/>
</dbReference>